<evidence type="ECO:0000313" key="2">
    <source>
        <dbReference type="EMBL" id="KAH7447136.1"/>
    </source>
</evidence>
<proteinExistence type="predicted"/>
<keyword evidence="3" id="KW-1185">Reference proteome</keyword>
<feature type="transmembrane region" description="Helical" evidence="1">
    <location>
        <begin position="56"/>
        <end position="79"/>
    </location>
</feature>
<evidence type="ECO:0000313" key="3">
    <source>
        <dbReference type="Proteomes" id="UP000825935"/>
    </source>
</evidence>
<dbReference type="AlphaFoldDB" id="A0A8T2VN31"/>
<protein>
    <submittedName>
        <fullName evidence="2">Uncharacterized protein</fullName>
    </submittedName>
</protein>
<reference evidence="2" key="1">
    <citation type="submission" date="2021-08" db="EMBL/GenBank/DDBJ databases">
        <title>WGS assembly of Ceratopteris richardii.</title>
        <authorList>
            <person name="Marchant D.B."/>
            <person name="Chen G."/>
            <person name="Jenkins J."/>
            <person name="Shu S."/>
            <person name="Leebens-Mack J."/>
            <person name="Grimwood J."/>
            <person name="Schmutz J."/>
            <person name="Soltis P."/>
            <person name="Soltis D."/>
            <person name="Chen Z.-H."/>
        </authorList>
    </citation>
    <scope>NUCLEOTIDE SEQUENCE</scope>
    <source>
        <strain evidence="2">Whitten #5841</strain>
        <tissue evidence="2">Leaf</tissue>
    </source>
</reference>
<keyword evidence="1" id="KW-0812">Transmembrane</keyword>
<dbReference type="OrthoDB" id="5402974at2759"/>
<organism evidence="2 3">
    <name type="scientific">Ceratopteris richardii</name>
    <name type="common">Triangle waterfern</name>
    <dbReference type="NCBI Taxonomy" id="49495"/>
    <lineage>
        <taxon>Eukaryota</taxon>
        <taxon>Viridiplantae</taxon>
        <taxon>Streptophyta</taxon>
        <taxon>Embryophyta</taxon>
        <taxon>Tracheophyta</taxon>
        <taxon>Polypodiopsida</taxon>
        <taxon>Polypodiidae</taxon>
        <taxon>Polypodiales</taxon>
        <taxon>Pteridineae</taxon>
        <taxon>Pteridaceae</taxon>
        <taxon>Parkerioideae</taxon>
        <taxon>Ceratopteris</taxon>
    </lineage>
</organism>
<evidence type="ECO:0000256" key="1">
    <source>
        <dbReference type="SAM" id="Phobius"/>
    </source>
</evidence>
<dbReference type="GO" id="GO:0015098">
    <property type="term" value="F:molybdate ion transmembrane transporter activity"/>
    <property type="evidence" value="ECO:0007669"/>
    <property type="project" value="InterPro"/>
</dbReference>
<gene>
    <name evidence="2" type="ORF">KP509_01G092900</name>
</gene>
<dbReference type="Pfam" id="PF16983">
    <property type="entry name" value="MFS_MOT1"/>
    <property type="match status" value="1"/>
</dbReference>
<dbReference type="PANTHER" id="PTHR31970">
    <property type="match status" value="1"/>
</dbReference>
<dbReference type="OMA" id="ERSCWHW"/>
<keyword evidence="1" id="KW-0472">Membrane</keyword>
<sequence length="147" mass="15886">MVWTCPLQFKVQALLGGGAYNIVTGLLFGIPMPVQPMKSIAAVAISQSDPFSLTEIAAAGLCTAAVLFVLGITGLMDYIQRILPMPVVRGIQLSQGISFGKTAVNYFLHEQDFSTGSSSGSRPWLGLDGMCKPCCSSFYYCDHRIRR</sequence>
<dbReference type="InterPro" id="IPR031563">
    <property type="entry name" value="MOT1/MOT2"/>
</dbReference>
<name>A0A8T2VN31_CERRI</name>
<accession>A0A8T2VN31</accession>
<dbReference type="Proteomes" id="UP000825935">
    <property type="component" value="Chromosome 1"/>
</dbReference>
<comment type="caution">
    <text evidence="2">The sequence shown here is derived from an EMBL/GenBank/DDBJ whole genome shotgun (WGS) entry which is preliminary data.</text>
</comment>
<dbReference type="PANTHER" id="PTHR31970:SF9">
    <property type="entry name" value="MOLYBDATE TRANSPORTER 2"/>
    <property type="match status" value="1"/>
</dbReference>
<feature type="transmembrane region" description="Helical" evidence="1">
    <location>
        <begin position="12"/>
        <end position="30"/>
    </location>
</feature>
<dbReference type="EMBL" id="CM035406">
    <property type="protein sequence ID" value="KAH7447136.1"/>
    <property type="molecule type" value="Genomic_DNA"/>
</dbReference>
<keyword evidence="1" id="KW-1133">Transmembrane helix</keyword>